<proteinExistence type="predicted"/>
<feature type="domain" description="Urease accessory protein UreH-like transmembrane" evidence="3">
    <location>
        <begin position="67"/>
        <end position="157"/>
    </location>
</feature>
<comment type="caution">
    <text evidence="4">The sequence shown here is derived from an EMBL/GenBank/DDBJ whole genome shotgun (WGS) entry which is preliminary data.</text>
</comment>
<gene>
    <name evidence="4" type="ORF">QEZ40_000327</name>
</gene>
<keyword evidence="2" id="KW-0472">Membrane</keyword>
<evidence type="ECO:0000313" key="4">
    <source>
        <dbReference type="EMBL" id="MDK9494453.1"/>
    </source>
</evidence>
<accession>A0ABT7GLJ1</accession>
<feature type="region of interest" description="Disordered" evidence="1">
    <location>
        <begin position="31"/>
        <end position="65"/>
    </location>
</feature>
<evidence type="ECO:0000256" key="1">
    <source>
        <dbReference type="SAM" id="MobiDB-lite"/>
    </source>
</evidence>
<keyword evidence="5" id="KW-1185">Reference proteome</keyword>
<protein>
    <submittedName>
        <fullName evidence="4">Sulfite exporter TauE/SafE family protein</fullName>
    </submittedName>
</protein>
<sequence length="186" mass="19331">MRVCLSSHGVVHACPPPSACCSAAPARASWPAAPPVPPARRPARRSRIPPHPDQPRSAPASRRTARPGGAFLVGKLLSHTALGLLLGIFGSALQPSPRTRAVLLIAAGPLMVFFALDLLGIKAVSRLVPRPPAAFGRLVRGRTKSSSRLAPAGLAFATVLDHPGAAHTDELLAAVERAGYRAVPIN</sequence>
<feature type="transmembrane region" description="Helical" evidence="2">
    <location>
        <begin position="70"/>
        <end position="89"/>
    </location>
</feature>
<name>A0ABT7GLJ1_9ACTN</name>
<dbReference type="RefSeq" id="WP_285340350.1">
    <property type="nucleotide sequence ID" value="NZ_JASITI010000001.1"/>
</dbReference>
<dbReference type="Pfam" id="PF13386">
    <property type="entry name" value="DsbD_2"/>
    <property type="match status" value="1"/>
</dbReference>
<dbReference type="EMBL" id="JASITI010000001">
    <property type="protein sequence ID" value="MDK9494453.1"/>
    <property type="molecule type" value="Genomic_DNA"/>
</dbReference>
<dbReference type="InterPro" id="IPR039447">
    <property type="entry name" value="UreH-like_TM_dom"/>
</dbReference>
<dbReference type="Proteomes" id="UP001223390">
    <property type="component" value="Unassembled WGS sequence"/>
</dbReference>
<evidence type="ECO:0000259" key="3">
    <source>
        <dbReference type="Pfam" id="PF13386"/>
    </source>
</evidence>
<feature type="compositionally biased region" description="Low complexity" evidence="1">
    <location>
        <begin position="55"/>
        <end position="65"/>
    </location>
</feature>
<organism evidence="4 5">
    <name type="scientific">Streptomyces katrae</name>
    <dbReference type="NCBI Taxonomy" id="68223"/>
    <lineage>
        <taxon>Bacteria</taxon>
        <taxon>Bacillati</taxon>
        <taxon>Actinomycetota</taxon>
        <taxon>Actinomycetes</taxon>
        <taxon>Kitasatosporales</taxon>
        <taxon>Streptomycetaceae</taxon>
        <taxon>Streptomyces</taxon>
    </lineage>
</organism>
<reference evidence="4 5" key="1">
    <citation type="submission" date="2023-05" db="EMBL/GenBank/DDBJ databases">
        <title>Sequencing and Assembly of Streptomyces sp. NP73.</title>
        <authorList>
            <person name="Konwar A.N."/>
            <person name="Saikia K."/>
            <person name="Thakur D."/>
        </authorList>
    </citation>
    <scope>NUCLEOTIDE SEQUENCE [LARGE SCALE GENOMIC DNA]</scope>
    <source>
        <strain evidence="4 5">NP73</strain>
    </source>
</reference>
<keyword evidence="2" id="KW-1133">Transmembrane helix</keyword>
<keyword evidence="2" id="KW-0812">Transmembrane</keyword>
<feature type="transmembrane region" description="Helical" evidence="2">
    <location>
        <begin position="101"/>
        <end position="121"/>
    </location>
</feature>
<evidence type="ECO:0000256" key="2">
    <source>
        <dbReference type="SAM" id="Phobius"/>
    </source>
</evidence>
<evidence type="ECO:0000313" key="5">
    <source>
        <dbReference type="Proteomes" id="UP001223390"/>
    </source>
</evidence>